<protein>
    <recommendedName>
        <fullName evidence="2">YCII-related domain-containing protein</fullName>
    </recommendedName>
</protein>
<evidence type="ECO:0000313" key="4">
    <source>
        <dbReference type="Proteomes" id="UP000000607"/>
    </source>
</evidence>
<gene>
    <name evidence="3" type="ordered locus">MS2142</name>
</gene>
<dbReference type="Gene3D" id="3.30.70.1060">
    <property type="entry name" value="Dimeric alpha+beta barrel"/>
    <property type="match status" value="1"/>
</dbReference>
<dbReference type="InterPro" id="IPR005545">
    <property type="entry name" value="YCII"/>
</dbReference>
<accession>Q65QL1</accession>
<evidence type="ECO:0000256" key="1">
    <source>
        <dbReference type="ARBA" id="ARBA00007689"/>
    </source>
</evidence>
<feature type="domain" description="YCII-related" evidence="2">
    <location>
        <begin position="25"/>
        <end position="97"/>
    </location>
</feature>
<dbReference type="eggNOG" id="COG2350">
    <property type="taxonomic scope" value="Bacteria"/>
</dbReference>
<keyword evidence="4" id="KW-1185">Reference proteome</keyword>
<dbReference type="KEGG" id="msu:MS2142"/>
<dbReference type="SUPFAM" id="SSF54909">
    <property type="entry name" value="Dimeric alpha+beta barrel"/>
    <property type="match status" value="1"/>
</dbReference>
<comment type="similarity">
    <text evidence="1">Belongs to the YciI family.</text>
</comment>
<evidence type="ECO:0000259" key="2">
    <source>
        <dbReference type="Pfam" id="PF03795"/>
    </source>
</evidence>
<name>Q65QL1_MANSM</name>
<dbReference type="EMBL" id="AE016827">
    <property type="protein sequence ID" value="AAU38749.1"/>
    <property type="molecule type" value="Genomic_DNA"/>
</dbReference>
<dbReference type="Proteomes" id="UP000000607">
    <property type="component" value="Chromosome"/>
</dbReference>
<dbReference type="STRING" id="221988.MS2142"/>
<proteinExistence type="inferred from homology"/>
<dbReference type="InterPro" id="IPR011008">
    <property type="entry name" value="Dimeric_a/b-barrel"/>
</dbReference>
<dbReference type="PANTHER" id="PTHR37828">
    <property type="entry name" value="GSR2449 PROTEIN"/>
    <property type="match status" value="1"/>
</dbReference>
<organism evidence="3 4">
    <name type="scientific">Mannheimia succiniciproducens (strain KCTC 0769BP / MBEL55E)</name>
    <dbReference type="NCBI Taxonomy" id="221988"/>
    <lineage>
        <taxon>Bacteria</taxon>
        <taxon>Pseudomonadati</taxon>
        <taxon>Pseudomonadota</taxon>
        <taxon>Gammaproteobacteria</taxon>
        <taxon>Pasteurellales</taxon>
        <taxon>Pasteurellaceae</taxon>
        <taxon>Basfia</taxon>
    </lineage>
</organism>
<sequence length="112" mass="13411">MTSFKQRNRRKINMYIINITVNADLPEEKQKEMFPLHVEWFKKHFQEGKFLMLGPFIDTDKHAGVIIASTESREELDAILKEDCYYPDFAKYEIREFEPKMIAENMADFIEK</sequence>
<dbReference type="AlphaFoldDB" id="Q65QL1"/>
<dbReference type="Pfam" id="PF03795">
    <property type="entry name" value="YCII"/>
    <property type="match status" value="1"/>
</dbReference>
<dbReference type="PANTHER" id="PTHR37828:SF1">
    <property type="entry name" value="YCII-RELATED DOMAIN-CONTAINING PROTEIN"/>
    <property type="match status" value="1"/>
</dbReference>
<dbReference type="HOGENOM" id="CLU_110355_6_1_6"/>
<evidence type="ECO:0000313" key="3">
    <source>
        <dbReference type="EMBL" id="AAU38749.1"/>
    </source>
</evidence>
<reference evidence="3 4" key="1">
    <citation type="journal article" date="2004" name="Nat. Biotechnol.">
        <title>The genome sequence of the capnophilic rumen bacterium Mannheimia succiniciproducens.</title>
        <authorList>
            <person name="Hong S.H."/>
            <person name="Kim J.S."/>
            <person name="Lee S.Y."/>
            <person name="In Y.H."/>
            <person name="Choi S.S."/>
            <person name="Rih J.-K."/>
            <person name="Kim C.H."/>
            <person name="Jeong H."/>
            <person name="Hur C.G."/>
            <person name="Kim J.J."/>
        </authorList>
    </citation>
    <scope>NUCLEOTIDE SEQUENCE [LARGE SCALE GENOMIC DNA]</scope>
    <source>
        <strain evidence="4">KCTC 0769BP / MBEL55E</strain>
    </source>
</reference>